<gene>
    <name evidence="2" type="ORF">S01H1_15545</name>
</gene>
<reference evidence="2" key="1">
    <citation type="journal article" date="2014" name="Front. Microbiol.">
        <title>High frequency of phylogenetically diverse reductive dehalogenase-homologous genes in deep subseafloor sedimentary metagenomes.</title>
        <authorList>
            <person name="Kawai M."/>
            <person name="Futagami T."/>
            <person name="Toyoda A."/>
            <person name="Takaki Y."/>
            <person name="Nishi S."/>
            <person name="Hori S."/>
            <person name="Arai W."/>
            <person name="Tsubouchi T."/>
            <person name="Morono Y."/>
            <person name="Uchiyama I."/>
            <person name="Ito T."/>
            <person name="Fujiyama A."/>
            <person name="Inagaki F."/>
            <person name="Takami H."/>
        </authorList>
    </citation>
    <scope>NUCLEOTIDE SEQUENCE</scope>
    <source>
        <strain evidence="2">Expedition CK06-06</strain>
    </source>
</reference>
<feature type="non-terminal residue" evidence="2">
    <location>
        <position position="136"/>
    </location>
</feature>
<evidence type="ECO:0000313" key="2">
    <source>
        <dbReference type="EMBL" id="GAF74179.1"/>
    </source>
</evidence>
<feature type="region of interest" description="Disordered" evidence="1">
    <location>
        <begin position="1"/>
        <end position="46"/>
    </location>
</feature>
<proteinExistence type="predicted"/>
<name>X0RZD0_9ZZZZ</name>
<sequence>MTGRAQMWDGAEWVSMTGGTEDQGETNPDDLYLRLDGGNNPSSPNNYLRRVDADLLYLGLSSAAVSAAKWTTARTITFSGDVSGSVSIDGSANKTATLTVGNDSHSHSAYSPTSHTHTYLLLSGGTLTGATKTNVS</sequence>
<protein>
    <submittedName>
        <fullName evidence="2">Uncharacterized protein</fullName>
    </submittedName>
</protein>
<dbReference type="AlphaFoldDB" id="X0RZD0"/>
<accession>X0RZD0</accession>
<organism evidence="2">
    <name type="scientific">marine sediment metagenome</name>
    <dbReference type="NCBI Taxonomy" id="412755"/>
    <lineage>
        <taxon>unclassified sequences</taxon>
        <taxon>metagenomes</taxon>
        <taxon>ecological metagenomes</taxon>
    </lineage>
</organism>
<comment type="caution">
    <text evidence="2">The sequence shown here is derived from an EMBL/GenBank/DDBJ whole genome shotgun (WGS) entry which is preliminary data.</text>
</comment>
<dbReference type="EMBL" id="BARS01008115">
    <property type="protein sequence ID" value="GAF74179.1"/>
    <property type="molecule type" value="Genomic_DNA"/>
</dbReference>
<evidence type="ECO:0000256" key="1">
    <source>
        <dbReference type="SAM" id="MobiDB-lite"/>
    </source>
</evidence>